<accession>A0A6L7F4P5</accession>
<feature type="region of interest" description="Disordered" evidence="1">
    <location>
        <begin position="1"/>
        <end position="22"/>
    </location>
</feature>
<keyword evidence="3" id="KW-1185">Reference proteome</keyword>
<protein>
    <submittedName>
        <fullName evidence="2">Uncharacterized protein</fullName>
    </submittedName>
</protein>
<organism evidence="2 3">
    <name type="scientific">Nocardioides flavescens</name>
    <dbReference type="NCBI Taxonomy" id="2691959"/>
    <lineage>
        <taxon>Bacteria</taxon>
        <taxon>Bacillati</taxon>
        <taxon>Actinomycetota</taxon>
        <taxon>Actinomycetes</taxon>
        <taxon>Propionibacteriales</taxon>
        <taxon>Nocardioidaceae</taxon>
        <taxon>Nocardioides</taxon>
    </lineage>
</organism>
<proteinExistence type="predicted"/>
<comment type="caution">
    <text evidence="2">The sequence shown here is derived from an EMBL/GenBank/DDBJ whole genome shotgun (WGS) entry which is preliminary data.</text>
</comment>
<evidence type="ECO:0000313" key="2">
    <source>
        <dbReference type="EMBL" id="MXG92131.1"/>
    </source>
</evidence>
<evidence type="ECO:0000313" key="3">
    <source>
        <dbReference type="Proteomes" id="UP000473325"/>
    </source>
</evidence>
<gene>
    <name evidence="2" type="ORF">GRQ65_21535</name>
</gene>
<reference evidence="2 3" key="1">
    <citation type="submission" date="2019-12" db="EMBL/GenBank/DDBJ databases">
        <authorList>
            <person name="Kun Z."/>
        </authorList>
    </citation>
    <scope>NUCLEOTIDE SEQUENCE [LARGE SCALE GENOMIC DNA]</scope>
    <source>
        <strain evidence="2 3">YIM 123512</strain>
    </source>
</reference>
<dbReference type="AlphaFoldDB" id="A0A6L7F4P5"/>
<dbReference type="EMBL" id="WUEK01000018">
    <property type="protein sequence ID" value="MXG92131.1"/>
    <property type="molecule type" value="Genomic_DNA"/>
</dbReference>
<dbReference type="Proteomes" id="UP000473325">
    <property type="component" value="Unassembled WGS sequence"/>
</dbReference>
<feature type="compositionally biased region" description="Low complexity" evidence="1">
    <location>
        <begin position="1"/>
        <end position="17"/>
    </location>
</feature>
<evidence type="ECO:0000256" key="1">
    <source>
        <dbReference type="SAM" id="MobiDB-lite"/>
    </source>
</evidence>
<dbReference type="RefSeq" id="WP_160880069.1">
    <property type="nucleotide sequence ID" value="NZ_WUEK01000018.1"/>
</dbReference>
<sequence length="65" mass="6966">MTTTPGPEADGGAAGEPVRTGVESVDEVIRAVEELEQRPLEEHVGVFELAHGELRRALDDPGESR</sequence>
<name>A0A6L7F4P5_9ACTN</name>